<keyword evidence="6 7" id="KW-0472">Membrane</keyword>
<keyword evidence="4 7" id="KW-0812">Transmembrane</keyword>
<feature type="transmembrane region" description="Helical" evidence="7">
    <location>
        <begin position="6"/>
        <end position="39"/>
    </location>
</feature>
<dbReference type="GO" id="GO:0022857">
    <property type="term" value="F:transmembrane transporter activity"/>
    <property type="evidence" value="ECO:0007669"/>
    <property type="project" value="TreeGrafter"/>
</dbReference>
<dbReference type="RefSeq" id="WP_200128028.1">
    <property type="nucleotide sequence ID" value="NZ_CP054705.1"/>
</dbReference>
<evidence type="ECO:0000256" key="7">
    <source>
        <dbReference type="SAM" id="Phobius"/>
    </source>
</evidence>
<feature type="transmembrane region" description="Helical" evidence="7">
    <location>
        <begin position="405"/>
        <end position="426"/>
    </location>
</feature>
<feature type="transmembrane region" description="Helical" evidence="7">
    <location>
        <begin position="219"/>
        <end position="241"/>
    </location>
</feature>
<evidence type="ECO:0000256" key="1">
    <source>
        <dbReference type="ARBA" id="ARBA00004429"/>
    </source>
</evidence>
<dbReference type="GO" id="GO:0005886">
    <property type="term" value="C:plasma membrane"/>
    <property type="evidence" value="ECO:0007669"/>
    <property type="project" value="UniProtKB-SubCell"/>
</dbReference>
<sequence>MELIIGIILLVTIFALLLIGVPISFTVAIASALAMLVLFSADVAVFTTAQQMLSGLDSFTLLAIPFFILAGVIMNNGGIAQRLINLAKVLIGRMPGSLVHTNIVGNMLFGSLSGSAVASAAAVGGVLTPTQKKEGYDPKFTAAANIASAPTGMIIPPSIALIVYSTASGGTSIAALFIAGYIPGILWGLATLIVAYIVFKKKSYGVNIDKISLKEGFNVFFSAFPSLLLIFIVIGGIVAGIFTATEAAAIAVLYASILSFIYKTIRVKDIPKMLKETVEMSGVIMFLVAASTILSIAMTFSGIPPALSEIILSVSDNLIVILILMNIILLLIGAFMDITPALLIFTPIFLPIATELGLDPVHFGIVLVMNLSIGMITPPVGSVLFVGSNVGKVPIESLVKPLSLFYVAIIAMLLVVTFFPQISMFLPNLFEI</sequence>
<proteinExistence type="predicted"/>
<evidence type="ECO:0000256" key="6">
    <source>
        <dbReference type="ARBA" id="ARBA00023136"/>
    </source>
</evidence>
<gene>
    <name evidence="9" type="ORF">HUG15_07095</name>
</gene>
<feature type="transmembrane region" description="Helical" evidence="7">
    <location>
        <begin position="361"/>
        <end position="385"/>
    </location>
</feature>
<keyword evidence="5 7" id="KW-1133">Transmembrane helix</keyword>
<dbReference type="AlphaFoldDB" id="A0A7T6Z1Q0"/>
<dbReference type="PIRSF" id="PIRSF006066">
    <property type="entry name" value="HI0050"/>
    <property type="match status" value="1"/>
</dbReference>
<keyword evidence="2" id="KW-1003">Cell membrane</keyword>
<feature type="transmembrane region" description="Helical" evidence="7">
    <location>
        <begin position="277"/>
        <end position="298"/>
    </location>
</feature>
<reference evidence="9 10" key="1">
    <citation type="submission" date="2020-06" db="EMBL/GenBank/DDBJ databases">
        <title>Genomic analysis of Salicibibacter sp. NKC5-3.</title>
        <authorList>
            <person name="Oh Y.J."/>
        </authorList>
    </citation>
    <scope>NUCLEOTIDE SEQUENCE [LARGE SCALE GENOMIC DNA]</scope>
    <source>
        <strain evidence="9 10">NKC5-3</strain>
    </source>
</reference>
<name>A0A7T6Z1Q0_9BACI</name>
<feature type="transmembrane region" description="Helical" evidence="7">
    <location>
        <begin position="247"/>
        <end position="265"/>
    </location>
</feature>
<evidence type="ECO:0000256" key="3">
    <source>
        <dbReference type="ARBA" id="ARBA00022519"/>
    </source>
</evidence>
<keyword evidence="3" id="KW-0997">Cell inner membrane</keyword>
<dbReference type="NCBIfam" id="TIGR00786">
    <property type="entry name" value="dctM"/>
    <property type="match status" value="1"/>
</dbReference>
<feature type="transmembrane region" description="Helical" evidence="7">
    <location>
        <begin position="318"/>
        <end position="349"/>
    </location>
</feature>
<keyword evidence="10" id="KW-1185">Reference proteome</keyword>
<dbReference type="EMBL" id="CP054705">
    <property type="protein sequence ID" value="QQK75375.1"/>
    <property type="molecule type" value="Genomic_DNA"/>
</dbReference>
<dbReference type="KEGG" id="scia:HUG15_07095"/>
<evidence type="ECO:0000256" key="5">
    <source>
        <dbReference type="ARBA" id="ARBA00022989"/>
    </source>
</evidence>
<dbReference type="InterPro" id="IPR010656">
    <property type="entry name" value="DctM"/>
</dbReference>
<comment type="subcellular location">
    <subcellularLocation>
        <location evidence="1">Cell inner membrane</location>
        <topology evidence="1">Multi-pass membrane protein</topology>
    </subcellularLocation>
</comment>
<feature type="transmembrane region" description="Helical" evidence="7">
    <location>
        <begin position="173"/>
        <end position="199"/>
    </location>
</feature>
<evidence type="ECO:0000313" key="9">
    <source>
        <dbReference type="EMBL" id="QQK75375.1"/>
    </source>
</evidence>
<evidence type="ECO:0000313" key="10">
    <source>
        <dbReference type="Proteomes" id="UP000595823"/>
    </source>
</evidence>
<organism evidence="9 10">
    <name type="scientific">Salicibibacter cibarius</name>
    <dbReference type="NCBI Taxonomy" id="2743000"/>
    <lineage>
        <taxon>Bacteria</taxon>
        <taxon>Bacillati</taxon>
        <taxon>Bacillota</taxon>
        <taxon>Bacilli</taxon>
        <taxon>Bacillales</taxon>
        <taxon>Bacillaceae</taxon>
        <taxon>Salicibibacter</taxon>
    </lineage>
</organism>
<dbReference type="Pfam" id="PF06808">
    <property type="entry name" value="DctM"/>
    <property type="match status" value="1"/>
</dbReference>
<feature type="domain" description="TRAP C4-dicarboxylate transport system permease DctM subunit" evidence="8">
    <location>
        <begin position="10"/>
        <end position="422"/>
    </location>
</feature>
<dbReference type="PANTHER" id="PTHR33362:SF2">
    <property type="entry name" value="TRAP TRANSPORTER LARGE PERMEASE PROTEIN"/>
    <property type="match status" value="1"/>
</dbReference>
<feature type="transmembrane region" description="Helical" evidence="7">
    <location>
        <begin position="59"/>
        <end position="84"/>
    </location>
</feature>
<evidence type="ECO:0000256" key="4">
    <source>
        <dbReference type="ARBA" id="ARBA00022692"/>
    </source>
</evidence>
<evidence type="ECO:0000259" key="8">
    <source>
        <dbReference type="Pfam" id="PF06808"/>
    </source>
</evidence>
<dbReference type="PANTHER" id="PTHR33362">
    <property type="entry name" value="SIALIC ACID TRAP TRANSPORTER PERMEASE PROTEIN SIAT-RELATED"/>
    <property type="match status" value="1"/>
</dbReference>
<dbReference type="Proteomes" id="UP000595823">
    <property type="component" value="Chromosome"/>
</dbReference>
<protein>
    <submittedName>
        <fullName evidence="9">TRAP transporter large permease</fullName>
    </submittedName>
</protein>
<evidence type="ECO:0000256" key="2">
    <source>
        <dbReference type="ARBA" id="ARBA00022475"/>
    </source>
</evidence>
<dbReference type="InterPro" id="IPR004681">
    <property type="entry name" value="TRAP_DctM"/>
</dbReference>
<feature type="transmembrane region" description="Helical" evidence="7">
    <location>
        <begin position="140"/>
        <end position="167"/>
    </location>
</feature>
<accession>A0A7T6Z1Q0</accession>